<keyword evidence="3" id="KW-0282">Flagellum</keyword>
<dbReference type="Gene3D" id="3.30.750.140">
    <property type="match status" value="1"/>
</dbReference>
<sequence>MIPLILSQPGTATAPTASLQGAGADIADRSKFGDVMAMTDLADADVTIALADGALAVPIPTDIDIPALTVTSADADTKEGEIANPLPEKATGAAMIAVNADTALPAPKVDNLTLPTRDSVVQPIPTREAPTVPKSGQLPTEPRETKTMGASVAQSVIEGRLPLKGLPGTAAPQASPPMMKAQRQPDAPPPAAPLVAAGTSKAEIPRQTADINKSKFQPREELSRLVREDVVRQPPAPNTPTATVPTVVASQPPAVALAQAVAQLERDTVAKTAKPADADSIVAAMPAERQTSAPGNLVSMVPTGTPETARQAAAQIAVAVTNSTGQTTEIALNPEELGRVKLSLSGSDSVITVNVLTERPETQDLLRRHIDILAQEFRQLGYTSISFSFGEQNGQAQDAPVPDNPAVEPEVQDTVPIAQPAPAHAVTGLDLRI</sequence>
<keyword evidence="3" id="KW-0966">Cell projection</keyword>
<feature type="domain" description="Flagellar hook-length control protein-like C-terminal" evidence="2">
    <location>
        <begin position="324"/>
        <end position="397"/>
    </location>
</feature>
<evidence type="ECO:0000313" key="4">
    <source>
        <dbReference type="Proteomes" id="UP001451782"/>
    </source>
</evidence>
<name>A0AAN0M5E3_9RHOB</name>
<evidence type="ECO:0000259" key="2">
    <source>
        <dbReference type="Pfam" id="PF02120"/>
    </source>
</evidence>
<dbReference type="InterPro" id="IPR038610">
    <property type="entry name" value="FliK-like_C_sf"/>
</dbReference>
<evidence type="ECO:0000313" key="3">
    <source>
        <dbReference type="EMBL" id="WZU62767.1"/>
    </source>
</evidence>
<feature type="region of interest" description="Disordered" evidence="1">
    <location>
        <begin position="162"/>
        <end position="190"/>
    </location>
</feature>
<keyword evidence="3" id="KW-0969">Cilium</keyword>
<dbReference type="Pfam" id="PF02120">
    <property type="entry name" value="Flg_hook"/>
    <property type="match status" value="1"/>
</dbReference>
<protein>
    <submittedName>
        <fullName evidence="3">Flagellar hook-length control protein FliK</fullName>
    </submittedName>
</protein>
<dbReference type="AlphaFoldDB" id="A0AAN0M5E3"/>
<gene>
    <name evidence="3" type="ORF">AABB28_12900</name>
</gene>
<dbReference type="KEGG" id="yag:AABB28_12900"/>
<proteinExistence type="predicted"/>
<dbReference type="Proteomes" id="UP001451782">
    <property type="component" value="Chromosome"/>
</dbReference>
<feature type="region of interest" description="Disordered" evidence="1">
    <location>
        <begin position="126"/>
        <end position="147"/>
    </location>
</feature>
<dbReference type="InterPro" id="IPR021136">
    <property type="entry name" value="Flagellar_hook_control-like_C"/>
</dbReference>
<organism evidence="3 4">
    <name type="scientific">Yoonia algicola</name>
    <dbReference type="NCBI Taxonomy" id="3137368"/>
    <lineage>
        <taxon>Bacteria</taxon>
        <taxon>Pseudomonadati</taxon>
        <taxon>Pseudomonadota</taxon>
        <taxon>Alphaproteobacteria</taxon>
        <taxon>Rhodobacterales</taxon>
        <taxon>Paracoccaceae</taxon>
        <taxon>Yoonia</taxon>
    </lineage>
</organism>
<dbReference type="EMBL" id="CP151762">
    <property type="protein sequence ID" value="WZU62767.1"/>
    <property type="molecule type" value="Genomic_DNA"/>
</dbReference>
<reference evidence="3 4" key="1">
    <citation type="submission" date="2024-04" db="EMBL/GenBank/DDBJ databases">
        <title>Phylogenomic analyses of a clade within the roseobacter group suggest taxonomic reassignments of species of the genera Aestuariivita, Citreicella, Loktanella, Nautella, Pelagibaca, Ruegeria, Thalassobius, Thiobacimonas and Tropicibacter, and the proposal o.</title>
        <authorList>
            <person name="Jeon C.O."/>
        </authorList>
    </citation>
    <scope>NUCLEOTIDE SEQUENCE [LARGE SCALE GENOMIC DNA]</scope>
    <source>
        <strain evidence="3 4">G8-12</strain>
    </source>
</reference>
<evidence type="ECO:0000256" key="1">
    <source>
        <dbReference type="SAM" id="MobiDB-lite"/>
    </source>
</evidence>
<dbReference type="RefSeq" id="WP_342069167.1">
    <property type="nucleotide sequence ID" value="NZ_CP151762.1"/>
</dbReference>
<dbReference type="CDD" id="cd17470">
    <property type="entry name" value="T3SS_Flik_C"/>
    <property type="match status" value="1"/>
</dbReference>
<accession>A0AAN0M5E3</accession>
<keyword evidence="4" id="KW-1185">Reference proteome</keyword>